<dbReference type="InterPro" id="IPR032503">
    <property type="entry name" value="FAO_M"/>
</dbReference>
<organism evidence="7 8">
    <name type="scientific">Periplaneta americana</name>
    <name type="common">American cockroach</name>
    <name type="synonym">Blatta americana</name>
    <dbReference type="NCBI Taxonomy" id="6978"/>
    <lineage>
        <taxon>Eukaryota</taxon>
        <taxon>Metazoa</taxon>
        <taxon>Ecdysozoa</taxon>
        <taxon>Arthropoda</taxon>
        <taxon>Hexapoda</taxon>
        <taxon>Insecta</taxon>
        <taxon>Pterygota</taxon>
        <taxon>Neoptera</taxon>
        <taxon>Polyneoptera</taxon>
        <taxon>Dictyoptera</taxon>
        <taxon>Blattodea</taxon>
        <taxon>Blattoidea</taxon>
        <taxon>Blattidae</taxon>
        <taxon>Blattinae</taxon>
        <taxon>Periplaneta</taxon>
    </lineage>
</organism>
<dbReference type="InterPro" id="IPR036188">
    <property type="entry name" value="FAD/NAD-bd_sf"/>
</dbReference>
<comment type="similarity">
    <text evidence="1">Belongs to the GcvT family.</text>
</comment>
<dbReference type="Pfam" id="PF16350">
    <property type="entry name" value="FAO_M"/>
    <property type="match status" value="1"/>
</dbReference>
<feature type="signal peptide" evidence="2">
    <location>
        <begin position="1"/>
        <end position="21"/>
    </location>
</feature>
<feature type="domain" description="GCVT N-terminal" evidence="4">
    <location>
        <begin position="513"/>
        <end position="587"/>
    </location>
</feature>
<dbReference type="InterPro" id="IPR006222">
    <property type="entry name" value="GCVT_N"/>
</dbReference>
<dbReference type="Pfam" id="PF01266">
    <property type="entry name" value="DAO"/>
    <property type="match status" value="1"/>
</dbReference>
<evidence type="ECO:0000259" key="3">
    <source>
        <dbReference type="Pfam" id="PF01266"/>
    </source>
</evidence>
<gene>
    <name evidence="7" type="ORF">ANN_10586</name>
</gene>
<evidence type="ECO:0000259" key="5">
    <source>
        <dbReference type="Pfam" id="PF08669"/>
    </source>
</evidence>
<dbReference type="InterPro" id="IPR027266">
    <property type="entry name" value="TrmE/GcvT-like"/>
</dbReference>
<keyword evidence="2" id="KW-0732">Signal</keyword>
<dbReference type="InterPro" id="IPR013977">
    <property type="entry name" value="GcvT_C"/>
</dbReference>
<evidence type="ECO:0000259" key="4">
    <source>
        <dbReference type="Pfam" id="PF01571"/>
    </source>
</evidence>
<accession>A0ABQ8TQI1</accession>
<comment type="caution">
    <text evidence="7">The sequence shown here is derived from an EMBL/GenBank/DDBJ whole genome shotgun (WGS) entry which is preliminary data.</text>
</comment>
<proteinExistence type="inferred from homology"/>
<dbReference type="SUPFAM" id="SSF101790">
    <property type="entry name" value="Aminomethyltransferase beta-barrel domain"/>
    <property type="match status" value="1"/>
</dbReference>
<dbReference type="InterPro" id="IPR029043">
    <property type="entry name" value="GcvT/YgfZ_C"/>
</dbReference>
<dbReference type="Pfam" id="PF08669">
    <property type="entry name" value="GCV_T_C"/>
    <property type="match status" value="1"/>
</dbReference>
<dbReference type="SUPFAM" id="SSF54373">
    <property type="entry name" value="FAD-linked reductases, C-terminal domain"/>
    <property type="match status" value="1"/>
</dbReference>
<dbReference type="Proteomes" id="UP001148838">
    <property type="component" value="Unassembled WGS sequence"/>
</dbReference>
<feature type="domain" description="FAD dependent oxidoreductase central" evidence="6">
    <location>
        <begin position="455"/>
        <end position="511"/>
    </location>
</feature>
<evidence type="ECO:0000313" key="7">
    <source>
        <dbReference type="EMBL" id="KAJ4448568.1"/>
    </source>
</evidence>
<sequence length="996" mass="112647">TVVFFPLKMMMMMMCPRCTVGAFKSARETQWFLQCTTIRKQSSNVYKRRTNDKIHSETRTKLSNSLNIRGLHSGFPIGNETVLPKQAQVVICGAGTVANSVAYHLVQNGWTDILVLEQKKIGSGTSHFGSGTLGLFKPIAERNLIMYSIKLYRRLHELGYDIGFKQSGSVNLAQTKDRLIALKRRMAYHQATGLHCEVGTELKKVVGNNDVKKFHPYLKTEDLEGAIWVPEDAVAKPQAICEALAKLAKEGGAHYAENCKVLQVLTENARIKGVETNLGTVFCEYFVNCAGMWARELGMKCSPRVRVPAIPAEHFYVTTSCFEPALDAWLPCVRDYDSHTYVREWNGGFMVGAFELEAKPAFGGGYVPEEWKNKLPQDWNHFMPLWEKAIHRLPILKDVPNPVLTNSPDNFTPDGRWILGETPEVANYFVAVGMNGNSLQGAGGIGKAMAEWIIEGEPTTELIPFSVQRFLDMHNNRQYLLQRTKEVVGRHYSILYPHQSEYKYARMLRCSPLYSVLQKKGAVFGTRMGYERPLYFDSTCKDGTIAQMPPGSFYKPQFLDFMREEYLACREGVGIIDMSSFSKIEIKVSVQMNLLKKNLKVEFGKTITLPVVLYGSETWTLTLREEQMLRMFENKIIMVITDSGALFQSSGREVVNYLQQLCSNDVNIPVGGIVHTGMQNEHGGYENDCMIVRKTPNSFFMVSPTSQQTRTFEWMQRNLPPNQSVGITDMTSMYTVINVVGPKSRDLMSELSNSDVNLHPFTYTKVNVGYASDVMVMSFTHTGEPGYCLYVPSEYALHVYDRLMTIGRDYGARDVGCLTQRFMRIEKFIAFWAEELTSLTTPFEAGAGHRVKLDKEYFIGKFALQRQKEQGVTQRLVFFVLEDVDPDIHIWPWGGEPLYRNGEFVGTVTSAGYGFTLDKLICLGYIRHPGMAKGGCNGRLIVTNDFIMARDAVYEIDIAGQRFLAKPHIHAPHIPHFNMDATSRRYRPRVSSLKAM</sequence>
<dbReference type="PANTHER" id="PTHR43757">
    <property type="entry name" value="AMINOMETHYLTRANSFERASE"/>
    <property type="match status" value="1"/>
</dbReference>
<feature type="chain" id="PRO_5046577240" description="Pyruvate dehydrogenase phosphatase regulatory subunit, mitochondrial" evidence="2">
    <location>
        <begin position="22"/>
        <end position="996"/>
    </location>
</feature>
<dbReference type="InterPro" id="IPR028896">
    <property type="entry name" value="GcvT/YgfZ/DmdA"/>
</dbReference>
<feature type="domain" description="Aminomethyltransferase C-terminal" evidence="5">
    <location>
        <begin position="875"/>
        <end position="966"/>
    </location>
</feature>
<dbReference type="SUPFAM" id="SSF103025">
    <property type="entry name" value="Folate-binding domain"/>
    <property type="match status" value="2"/>
</dbReference>
<dbReference type="Gene3D" id="3.30.70.1400">
    <property type="entry name" value="Aminomethyltransferase beta-barrel domains"/>
    <property type="match status" value="1"/>
</dbReference>
<dbReference type="SUPFAM" id="SSF51905">
    <property type="entry name" value="FAD/NAD(P)-binding domain"/>
    <property type="match status" value="1"/>
</dbReference>
<evidence type="ECO:0000313" key="8">
    <source>
        <dbReference type="Proteomes" id="UP001148838"/>
    </source>
</evidence>
<dbReference type="PANTHER" id="PTHR43757:SF15">
    <property type="entry name" value="PYRUVATE DEHYDROGENASE PHOSPHATASE REGULATORY SUBUNIT, MITOCHONDRIAL-LIKE"/>
    <property type="match status" value="1"/>
</dbReference>
<dbReference type="EMBL" id="JAJSOF020000005">
    <property type="protein sequence ID" value="KAJ4448568.1"/>
    <property type="molecule type" value="Genomic_DNA"/>
</dbReference>
<keyword evidence="8" id="KW-1185">Reference proteome</keyword>
<dbReference type="Gene3D" id="3.50.50.60">
    <property type="entry name" value="FAD/NAD(P)-binding domain"/>
    <property type="match status" value="1"/>
</dbReference>
<feature type="non-terminal residue" evidence="7">
    <location>
        <position position="1"/>
    </location>
</feature>
<dbReference type="Gene3D" id="3.30.9.10">
    <property type="entry name" value="D-Amino Acid Oxidase, subunit A, domain 2"/>
    <property type="match status" value="1"/>
</dbReference>
<protein>
    <recommendedName>
        <fullName evidence="9">Pyruvate dehydrogenase phosphatase regulatory subunit, mitochondrial</fullName>
    </recommendedName>
</protein>
<feature type="domain" description="FAD dependent oxidoreductase" evidence="3">
    <location>
        <begin position="89"/>
        <end position="452"/>
    </location>
</feature>
<dbReference type="Gene3D" id="3.30.1360.120">
    <property type="entry name" value="Probable tRNA modification gtpase trme, domain 1"/>
    <property type="match status" value="2"/>
</dbReference>
<reference evidence="7 8" key="1">
    <citation type="journal article" date="2022" name="Allergy">
        <title>Genome assembly and annotation of Periplaneta americana reveal a comprehensive cockroach allergen profile.</title>
        <authorList>
            <person name="Wang L."/>
            <person name="Xiong Q."/>
            <person name="Saelim N."/>
            <person name="Wang L."/>
            <person name="Nong W."/>
            <person name="Wan A.T."/>
            <person name="Shi M."/>
            <person name="Liu X."/>
            <person name="Cao Q."/>
            <person name="Hui J.H.L."/>
            <person name="Sookrung N."/>
            <person name="Leung T.F."/>
            <person name="Tungtrongchitr A."/>
            <person name="Tsui S.K.W."/>
        </authorList>
    </citation>
    <scope>NUCLEOTIDE SEQUENCE [LARGE SCALE GENOMIC DNA]</scope>
    <source>
        <strain evidence="7">PWHHKU_190912</strain>
    </source>
</reference>
<dbReference type="InterPro" id="IPR006076">
    <property type="entry name" value="FAD-dep_OxRdtase"/>
</dbReference>
<dbReference type="Pfam" id="PF01571">
    <property type="entry name" value="GCV_T"/>
    <property type="match status" value="2"/>
</dbReference>
<name>A0ABQ8TQI1_PERAM</name>
<evidence type="ECO:0000259" key="6">
    <source>
        <dbReference type="Pfam" id="PF16350"/>
    </source>
</evidence>
<evidence type="ECO:0000256" key="2">
    <source>
        <dbReference type="SAM" id="SignalP"/>
    </source>
</evidence>
<feature type="domain" description="GCVT N-terminal" evidence="4">
    <location>
        <begin position="646"/>
        <end position="855"/>
    </location>
</feature>
<evidence type="ECO:0008006" key="9">
    <source>
        <dbReference type="Google" id="ProtNLM"/>
    </source>
</evidence>
<dbReference type="Gene3D" id="2.40.30.110">
    <property type="entry name" value="Aminomethyltransferase beta-barrel domains"/>
    <property type="match status" value="1"/>
</dbReference>
<evidence type="ECO:0000256" key="1">
    <source>
        <dbReference type="ARBA" id="ARBA00008609"/>
    </source>
</evidence>